<proteinExistence type="inferred from homology"/>
<reference evidence="7 8" key="1">
    <citation type="journal article" date="2016" name="Nat. Commun.">
        <title>Thousands of microbial genomes shed light on interconnected biogeochemical processes in an aquifer system.</title>
        <authorList>
            <person name="Anantharaman K."/>
            <person name="Brown C.T."/>
            <person name="Hug L.A."/>
            <person name="Sharon I."/>
            <person name="Castelle C.J."/>
            <person name="Probst A.J."/>
            <person name="Thomas B.C."/>
            <person name="Singh A."/>
            <person name="Wilkins M.J."/>
            <person name="Karaoz U."/>
            <person name="Brodie E.L."/>
            <person name="Williams K.H."/>
            <person name="Hubbard S.S."/>
            <person name="Banfield J.F."/>
        </authorList>
    </citation>
    <scope>NUCLEOTIDE SEQUENCE [LARGE SCALE GENOMIC DNA]</scope>
</reference>
<evidence type="ECO:0000256" key="4">
    <source>
        <dbReference type="ARBA" id="ARBA00035494"/>
    </source>
</evidence>
<evidence type="ECO:0000256" key="5">
    <source>
        <dbReference type="RuleBase" id="RU000660"/>
    </source>
</evidence>
<keyword evidence="3 5" id="KW-0687">Ribonucleoprotein</keyword>
<sequence length="116" mass="13248">MRHQKKNIKLGRERGSRIALLRSLTESFILHEAITTTKAKAKALKSIVEPLITKAKRKQVSDMTAIVGFLYTKKAITKLVKEIAPRYTERRGGYTRVTKLGNRFNDSADMVRIEFV</sequence>
<accession>A0A1F6N253</accession>
<dbReference type="EMBL" id="MFQH01000020">
    <property type="protein sequence ID" value="OGH77952.1"/>
    <property type="molecule type" value="Genomic_DNA"/>
</dbReference>
<name>A0A1F6N253_9BACT</name>
<evidence type="ECO:0000313" key="8">
    <source>
        <dbReference type="Proteomes" id="UP000177040"/>
    </source>
</evidence>
<dbReference type="Gene3D" id="3.90.1030.10">
    <property type="entry name" value="Ribosomal protein L17"/>
    <property type="match status" value="1"/>
</dbReference>
<gene>
    <name evidence="7" type="ORF">A2983_01245</name>
</gene>
<organism evidence="7 8">
    <name type="scientific">Candidatus Magasanikbacteria bacterium RIFCSPLOWO2_01_FULL_40_15</name>
    <dbReference type="NCBI Taxonomy" id="1798686"/>
    <lineage>
        <taxon>Bacteria</taxon>
        <taxon>Candidatus Magasanikiibacteriota</taxon>
    </lineage>
</organism>
<comment type="caution">
    <text evidence="7">The sequence shown here is derived from an EMBL/GenBank/DDBJ whole genome shotgun (WGS) entry which is preliminary data.</text>
</comment>
<dbReference type="NCBIfam" id="TIGR00059">
    <property type="entry name" value="L17"/>
    <property type="match status" value="1"/>
</dbReference>
<dbReference type="PANTHER" id="PTHR14413">
    <property type="entry name" value="RIBOSOMAL PROTEIN L17"/>
    <property type="match status" value="1"/>
</dbReference>
<dbReference type="SUPFAM" id="SSF64263">
    <property type="entry name" value="Prokaryotic ribosomal protein L17"/>
    <property type="match status" value="1"/>
</dbReference>
<dbReference type="InterPro" id="IPR047859">
    <property type="entry name" value="Ribosomal_bL17_CS"/>
</dbReference>
<dbReference type="InterPro" id="IPR000456">
    <property type="entry name" value="Ribosomal_bL17"/>
</dbReference>
<dbReference type="GO" id="GO:0006412">
    <property type="term" value="P:translation"/>
    <property type="evidence" value="ECO:0007669"/>
    <property type="project" value="InterPro"/>
</dbReference>
<dbReference type="PANTHER" id="PTHR14413:SF16">
    <property type="entry name" value="LARGE RIBOSOMAL SUBUNIT PROTEIN BL17M"/>
    <property type="match status" value="1"/>
</dbReference>
<dbReference type="InterPro" id="IPR036373">
    <property type="entry name" value="Ribosomal_bL17_sf"/>
</dbReference>
<evidence type="ECO:0000256" key="3">
    <source>
        <dbReference type="ARBA" id="ARBA00023274"/>
    </source>
</evidence>
<comment type="similarity">
    <text evidence="1 5">Belongs to the bacterial ribosomal protein bL17 family.</text>
</comment>
<dbReference type="Pfam" id="PF01196">
    <property type="entry name" value="Ribosomal_L17"/>
    <property type="match status" value="1"/>
</dbReference>
<dbReference type="Proteomes" id="UP000177040">
    <property type="component" value="Unassembled WGS sequence"/>
</dbReference>
<dbReference type="PROSITE" id="PS01167">
    <property type="entry name" value="RIBOSOMAL_L17"/>
    <property type="match status" value="1"/>
</dbReference>
<dbReference type="AlphaFoldDB" id="A0A1F6N253"/>
<evidence type="ECO:0000256" key="6">
    <source>
        <dbReference type="RuleBase" id="RU000661"/>
    </source>
</evidence>
<keyword evidence="2 5" id="KW-0689">Ribosomal protein</keyword>
<protein>
    <recommendedName>
        <fullName evidence="4 6">50S ribosomal protein L17</fullName>
    </recommendedName>
</protein>
<evidence type="ECO:0000256" key="2">
    <source>
        <dbReference type="ARBA" id="ARBA00022980"/>
    </source>
</evidence>
<dbReference type="GO" id="GO:0015934">
    <property type="term" value="C:large ribosomal subunit"/>
    <property type="evidence" value="ECO:0007669"/>
    <property type="project" value="TreeGrafter"/>
</dbReference>
<evidence type="ECO:0000256" key="1">
    <source>
        <dbReference type="ARBA" id="ARBA00008777"/>
    </source>
</evidence>
<evidence type="ECO:0000313" key="7">
    <source>
        <dbReference type="EMBL" id="OGH77952.1"/>
    </source>
</evidence>
<dbReference type="GO" id="GO:0003735">
    <property type="term" value="F:structural constituent of ribosome"/>
    <property type="evidence" value="ECO:0007669"/>
    <property type="project" value="InterPro"/>
</dbReference>